<accession>A0A024H5B5</accession>
<dbReference type="RefSeq" id="WP_050055801.1">
    <property type="nucleotide sequence ID" value="NZ_CAQI01000046.1"/>
</dbReference>
<dbReference type="EMBL" id="CAQI01000046">
    <property type="protein sequence ID" value="CCQ46921.1"/>
    <property type="molecule type" value="Genomic_DNA"/>
</dbReference>
<feature type="domain" description="BPL/LPL catalytic" evidence="4">
    <location>
        <begin position="15"/>
        <end position="213"/>
    </location>
</feature>
<evidence type="ECO:0000256" key="2">
    <source>
        <dbReference type="ARBA" id="ARBA00023267"/>
    </source>
</evidence>
<dbReference type="STRING" id="861266.ARTSIC4J27_2897"/>
<keyword evidence="6" id="KW-1185">Reference proteome</keyword>
<dbReference type="PANTHER" id="PTHR12835:SF5">
    <property type="entry name" value="BIOTIN--PROTEIN LIGASE"/>
    <property type="match status" value="1"/>
</dbReference>
<gene>
    <name evidence="5" type="primary">birA</name>
    <name evidence="5" type="ORF">ARTSIC4J27_2897</name>
</gene>
<protein>
    <recommendedName>
        <fullName evidence="3">biotin--[biotin carboxyl-carrier protein] ligase</fullName>
        <ecNumber evidence="3">6.3.4.15</ecNumber>
    </recommendedName>
</protein>
<dbReference type="InterPro" id="IPR004143">
    <property type="entry name" value="BPL_LPL_catalytic"/>
</dbReference>
<dbReference type="Pfam" id="PF03099">
    <property type="entry name" value="BPL_LplA_LipB"/>
    <property type="match status" value="1"/>
</dbReference>
<dbReference type="PANTHER" id="PTHR12835">
    <property type="entry name" value="BIOTIN PROTEIN LIGASE"/>
    <property type="match status" value="1"/>
</dbReference>
<evidence type="ECO:0000256" key="1">
    <source>
        <dbReference type="ARBA" id="ARBA00022598"/>
    </source>
</evidence>
<evidence type="ECO:0000259" key="4">
    <source>
        <dbReference type="PROSITE" id="PS51733"/>
    </source>
</evidence>
<dbReference type="InterPro" id="IPR003142">
    <property type="entry name" value="BPL_C"/>
</dbReference>
<dbReference type="EC" id="6.3.4.15" evidence="3"/>
<dbReference type="Gene3D" id="2.30.30.100">
    <property type="match status" value="1"/>
</dbReference>
<dbReference type="AlphaFoldDB" id="A0A024H5B5"/>
<sequence length="302" mass="32042">MDDAHTPGTPLSRRELADERFLSATGIPRLDVVDSTGSTNADLLRSVSVEPAAWPDLSVLTAEYQTAARGRLDRHWEAPPLSSISVSVVLRPANAEGRPLPTQSYSWLSLIAALALRETLLETAGIPAELKWPNDVLVRGKKIAGILAQLGPMVDGSVPPVVLGTGLNVTLTAIELPVPTATSVVLEGAKTADRTVLLKSYLSNFSVLYRSFCNADGDPAAGMAGGPSLHKRVEAVMVTLGKQVRAQLPGDHEIIGHASRLDEYGSLLVVDRDSREHVVTAGDVVHLRPWTSPDASGQGGYA</sequence>
<dbReference type="GO" id="GO:0005737">
    <property type="term" value="C:cytoplasm"/>
    <property type="evidence" value="ECO:0007669"/>
    <property type="project" value="TreeGrafter"/>
</dbReference>
<dbReference type="GO" id="GO:0004077">
    <property type="term" value="F:biotin--[biotin carboxyl-carrier protein] ligase activity"/>
    <property type="evidence" value="ECO:0007669"/>
    <property type="project" value="UniProtKB-EC"/>
</dbReference>
<evidence type="ECO:0000313" key="5">
    <source>
        <dbReference type="EMBL" id="CCQ46921.1"/>
    </source>
</evidence>
<dbReference type="PROSITE" id="PS51733">
    <property type="entry name" value="BPL_LPL_CATALYTIC"/>
    <property type="match status" value="1"/>
</dbReference>
<dbReference type="InterPro" id="IPR004408">
    <property type="entry name" value="Biotin_CoA_COase_ligase"/>
</dbReference>
<reference evidence="6" key="1">
    <citation type="journal article" date="2014" name="Genome Announc.">
        <title>Genome Sequence of Arthrobacter siccitolerans 4J27, a Xeroprotectant-Producing Desiccation-Tolerant Microorganism.</title>
        <authorList>
            <person name="Manzanera M."/>
            <person name="Santa-Cruz-Calvo L."/>
            <person name="Vilchez J.I."/>
            <person name="Garcia-Fontana C."/>
            <person name="Silva-Castro G.A."/>
            <person name="Calvo C."/>
            <person name="Gonzalez-Lopez J."/>
        </authorList>
    </citation>
    <scope>NUCLEOTIDE SEQUENCE [LARGE SCALE GENOMIC DNA]</scope>
    <source>
        <strain evidence="6">4J27</strain>
    </source>
</reference>
<proteinExistence type="predicted"/>
<comment type="caution">
    <text evidence="5">The sequence shown here is derived from an EMBL/GenBank/DDBJ whole genome shotgun (WGS) entry which is preliminary data.</text>
</comment>
<dbReference type="CDD" id="cd16442">
    <property type="entry name" value="BPL"/>
    <property type="match status" value="1"/>
</dbReference>
<dbReference type="NCBIfam" id="TIGR00121">
    <property type="entry name" value="birA_ligase"/>
    <property type="match status" value="1"/>
</dbReference>
<organism evidence="5 6">
    <name type="scientific">Pseudarthrobacter siccitolerans</name>
    <dbReference type="NCBI Taxonomy" id="861266"/>
    <lineage>
        <taxon>Bacteria</taxon>
        <taxon>Bacillati</taxon>
        <taxon>Actinomycetota</taxon>
        <taxon>Actinomycetes</taxon>
        <taxon>Micrococcales</taxon>
        <taxon>Micrococcaceae</taxon>
        <taxon>Pseudarthrobacter</taxon>
    </lineage>
</organism>
<dbReference type="InterPro" id="IPR045864">
    <property type="entry name" value="aa-tRNA-synth_II/BPL/LPL"/>
</dbReference>
<dbReference type="Proteomes" id="UP000035722">
    <property type="component" value="Unassembled WGS sequence"/>
</dbReference>
<evidence type="ECO:0000313" key="6">
    <source>
        <dbReference type="Proteomes" id="UP000035722"/>
    </source>
</evidence>
<keyword evidence="1 5" id="KW-0436">Ligase</keyword>
<keyword evidence="2" id="KW-0092">Biotin</keyword>
<dbReference type="SUPFAM" id="SSF55681">
    <property type="entry name" value="Class II aaRS and biotin synthetases"/>
    <property type="match status" value="1"/>
</dbReference>
<dbReference type="Pfam" id="PF02237">
    <property type="entry name" value="BPL_C"/>
    <property type="match status" value="1"/>
</dbReference>
<name>A0A024H5B5_9MICC</name>
<evidence type="ECO:0000256" key="3">
    <source>
        <dbReference type="ARBA" id="ARBA00024227"/>
    </source>
</evidence>
<dbReference type="OrthoDB" id="9807064at2"/>
<dbReference type="Gene3D" id="3.30.930.10">
    <property type="entry name" value="Bira Bifunctional Protein, Domain 2"/>
    <property type="match status" value="1"/>
</dbReference>